<proteinExistence type="predicted"/>
<reference evidence="2" key="2">
    <citation type="submission" date="2025-08" db="UniProtKB">
        <authorList>
            <consortium name="Ensembl"/>
        </authorList>
    </citation>
    <scope>IDENTIFICATION</scope>
</reference>
<dbReference type="Pfam" id="PF15110">
    <property type="entry name" value="TMEM141"/>
    <property type="match status" value="1"/>
</dbReference>
<dbReference type="GeneTree" id="ENSGT00940000153116"/>
<feature type="compositionally biased region" description="Basic and acidic residues" evidence="1">
    <location>
        <begin position="110"/>
        <end position="125"/>
    </location>
</feature>
<name>A0A7N6AN39_ANATE</name>
<evidence type="ECO:0000313" key="3">
    <source>
        <dbReference type="Proteomes" id="UP000265040"/>
    </source>
</evidence>
<dbReference type="OrthoDB" id="10056589at2759"/>
<gene>
    <name evidence="2" type="primary">TMEM141</name>
</gene>
<evidence type="ECO:0008006" key="4">
    <source>
        <dbReference type="Google" id="ProtNLM"/>
    </source>
</evidence>
<evidence type="ECO:0000256" key="1">
    <source>
        <dbReference type="SAM" id="MobiDB-lite"/>
    </source>
</evidence>
<protein>
    <recommendedName>
        <fullName evidence="4">Transmembrane protein 141</fullName>
    </recommendedName>
</protein>
<evidence type="ECO:0000313" key="2">
    <source>
        <dbReference type="Ensembl" id="ENSATEP00000050711.1"/>
    </source>
</evidence>
<dbReference type="InParanoid" id="A0A7N6AN39"/>
<dbReference type="PANTHER" id="PTHR47229">
    <property type="entry name" value="TRANSMEMBRANE PROTEIN 141"/>
    <property type="match status" value="1"/>
</dbReference>
<reference evidence="2" key="1">
    <citation type="submission" date="2021-04" db="EMBL/GenBank/DDBJ databases">
        <authorList>
            <consortium name="Wellcome Sanger Institute Data Sharing"/>
        </authorList>
    </citation>
    <scope>NUCLEOTIDE SEQUENCE [LARGE SCALE GENOMIC DNA]</scope>
</reference>
<dbReference type="Proteomes" id="UP000265040">
    <property type="component" value="Chromosome 12"/>
</dbReference>
<dbReference type="PANTHER" id="PTHR47229:SF1">
    <property type="entry name" value="TRANSMEMBRANE PROTEIN 141"/>
    <property type="match status" value="1"/>
</dbReference>
<reference evidence="2" key="3">
    <citation type="submission" date="2025-09" db="UniProtKB">
        <authorList>
            <consortium name="Ensembl"/>
        </authorList>
    </citation>
    <scope>IDENTIFICATION</scope>
</reference>
<dbReference type="InterPro" id="IPR038259">
    <property type="entry name" value="Tmem141_sf"/>
</dbReference>
<organism evidence="2 3">
    <name type="scientific">Anabas testudineus</name>
    <name type="common">Climbing perch</name>
    <name type="synonym">Anthias testudineus</name>
    <dbReference type="NCBI Taxonomy" id="64144"/>
    <lineage>
        <taxon>Eukaryota</taxon>
        <taxon>Metazoa</taxon>
        <taxon>Chordata</taxon>
        <taxon>Craniata</taxon>
        <taxon>Vertebrata</taxon>
        <taxon>Euteleostomi</taxon>
        <taxon>Actinopterygii</taxon>
        <taxon>Neopterygii</taxon>
        <taxon>Teleostei</taxon>
        <taxon>Neoteleostei</taxon>
        <taxon>Acanthomorphata</taxon>
        <taxon>Anabantaria</taxon>
        <taxon>Anabantiformes</taxon>
        <taxon>Anabantoidei</taxon>
        <taxon>Anabantidae</taxon>
        <taxon>Anabas</taxon>
    </lineage>
</organism>
<dbReference type="Ensembl" id="ENSATET00000056005.2">
    <property type="protein sequence ID" value="ENSATEP00000050711.1"/>
    <property type="gene ID" value="ENSATEG00000029937.2"/>
</dbReference>
<feature type="region of interest" description="Disordered" evidence="1">
    <location>
        <begin position="100"/>
        <end position="125"/>
    </location>
</feature>
<dbReference type="Gene3D" id="1.10.3350.20">
    <property type="entry name" value="Tmem141 protein family"/>
    <property type="match status" value="1"/>
</dbReference>
<dbReference type="GeneID" id="113159161"/>
<dbReference type="InterPro" id="IPR026788">
    <property type="entry name" value="Tmem141"/>
</dbReference>
<dbReference type="RefSeq" id="XP_026211492.1">
    <property type="nucleotide sequence ID" value="XM_026355707.1"/>
</dbReference>
<keyword evidence="3" id="KW-1185">Reference proteome</keyword>
<dbReference type="FunCoup" id="A0A7N6AN39">
    <property type="interactions" value="145"/>
</dbReference>
<dbReference type="OMA" id="CQSNAFM"/>
<accession>A0A7N6AN39</accession>
<sequence length="125" mass="13587">MVNLGLSRVDDALAAKHTGLQRYAACQSQAFMKGVLSFALGAASLFGIQKALKRKLPYPLKWNLLISVVGASVGSYAVTRWETQKCSDLWILLETGKAPDRSPQQVLKPVESEGSGKTKYGDVME</sequence>
<dbReference type="AlphaFoldDB" id="A0A7N6AN39"/>